<name>A0A9P0T3A3_PIEBR</name>
<dbReference type="GO" id="GO:0009922">
    <property type="term" value="F:fatty acid elongase activity"/>
    <property type="evidence" value="ECO:0007669"/>
    <property type="project" value="UniProtKB-EC"/>
</dbReference>
<sequence length="257" mass="30033">MDTIISAYKYIDEELPNPITKDWFLASSLWRVLGIILVYNIFARKLGPYLMRNREPYDLKNIIQLYNIAQVVTSAYLVYQGYFFFFVNKYNFLCQGLDDSDLETSAWIARNAYVYYMLKYIELLDTVFFVLRKSFRQVSPLHLHHHSLMPIVSWIAIRYIPGGQCVMIGVVNSFVHVIMYGYYFVAGLGPQYKKYLWWKKYVTVLQLIQFTLIGIHSVSLLRTLTSTLIYLSGPKRPAMRSDNLRTPVTLEVLVGDL</sequence>
<dbReference type="GO" id="GO:0034626">
    <property type="term" value="P:fatty acid elongation, polyunsaturated fatty acid"/>
    <property type="evidence" value="ECO:0007669"/>
    <property type="project" value="TreeGrafter"/>
</dbReference>
<evidence type="ECO:0000313" key="11">
    <source>
        <dbReference type="EMBL" id="CAH4008610.1"/>
    </source>
</evidence>
<keyword evidence="3 10" id="KW-0808">Transferase</keyword>
<dbReference type="EMBL" id="CALOZG010000003">
    <property type="protein sequence ID" value="CAH4008610.1"/>
    <property type="molecule type" value="Genomic_DNA"/>
</dbReference>
<dbReference type="PANTHER" id="PTHR11157">
    <property type="entry name" value="FATTY ACID ACYL TRANSFERASE-RELATED"/>
    <property type="match status" value="1"/>
</dbReference>
<comment type="catalytic activity">
    <reaction evidence="10">
        <text>a very-long-chain acyl-CoA + malonyl-CoA + H(+) = a very-long-chain 3-oxoacyl-CoA + CO2 + CoA</text>
        <dbReference type="Rhea" id="RHEA:32727"/>
        <dbReference type="ChEBI" id="CHEBI:15378"/>
        <dbReference type="ChEBI" id="CHEBI:16526"/>
        <dbReference type="ChEBI" id="CHEBI:57287"/>
        <dbReference type="ChEBI" id="CHEBI:57384"/>
        <dbReference type="ChEBI" id="CHEBI:90725"/>
        <dbReference type="ChEBI" id="CHEBI:90736"/>
        <dbReference type="EC" id="2.3.1.199"/>
    </reaction>
</comment>
<evidence type="ECO:0000256" key="9">
    <source>
        <dbReference type="ARBA" id="ARBA00023160"/>
    </source>
</evidence>
<accession>A0A9P0T3A3</accession>
<keyword evidence="6 10" id="KW-1133">Transmembrane helix</keyword>
<keyword evidence="7 10" id="KW-0443">Lipid metabolism</keyword>
<comment type="subcellular location">
    <subcellularLocation>
        <location evidence="1">Membrane</location>
        <topology evidence="1">Multi-pass membrane protein</topology>
    </subcellularLocation>
</comment>
<evidence type="ECO:0000256" key="6">
    <source>
        <dbReference type="ARBA" id="ARBA00022989"/>
    </source>
</evidence>
<dbReference type="PANTHER" id="PTHR11157:SF116">
    <property type="entry name" value="ELONGATION OF VERY LONG CHAIN FATTY ACIDS PROTEIN-RELATED"/>
    <property type="match status" value="1"/>
</dbReference>
<dbReference type="GO" id="GO:0042761">
    <property type="term" value="P:very long-chain fatty acid biosynthetic process"/>
    <property type="evidence" value="ECO:0007669"/>
    <property type="project" value="TreeGrafter"/>
</dbReference>
<keyword evidence="9 10" id="KW-0275">Fatty acid biosynthesis</keyword>
<keyword evidence="5 10" id="KW-0276">Fatty acid metabolism</keyword>
<dbReference type="AlphaFoldDB" id="A0A9P0T3A3"/>
<evidence type="ECO:0000256" key="10">
    <source>
        <dbReference type="RuleBase" id="RU361115"/>
    </source>
</evidence>
<keyword evidence="4 10" id="KW-0812">Transmembrane</keyword>
<comment type="similarity">
    <text evidence="10">Belongs to the ELO family.</text>
</comment>
<feature type="transmembrane region" description="Helical" evidence="10">
    <location>
        <begin position="207"/>
        <end position="231"/>
    </location>
</feature>
<feature type="transmembrane region" description="Helical" evidence="10">
    <location>
        <begin position="113"/>
        <end position="131"/>
    </location>
</feature>
<evidence type="ECO:0000256" key="8">
    <source>
        <dbReference type="ARBA" id="ARBA00023136"/>
    </source>
</evidence>
<keyword evidence="12" id="KW-1185">Reference proteome</keyword>
<evidence type="ECO:0000256" key="1">
    <source>
        <dbReference type="ARBA" id="ARBA00004141"/>
    </source>
</evidence>
<comment type="caution">
    <text evidence="11">The sequence shown here is derived from an EMBL/GenBank/DDBJ whole genome shotgun (WGS) entry which is preliminary data.</text>
</comment>
<evidence type="ECO:0000256" key="2">
    <source>
        <dbReference type="ARBA" id="ARBA00022516"/>
    </source>
</evidence>
<feature type="transmembrane region" description="Helical" evidence="10">
    <location>
        <begin position="63"/>
        <end position="85"/>
    </location>
</feature>
<keyword evidence="8 10" id="KW-0472">Membrane</keyword>
<evidence type="ECO:0000256" key="4">
    <source>
        <dbReference type="ARBA" id="ARBA00022692"/>
    </source>
</evidence>
<reference evidence="11" key="1">
    <citation type="submission" date="2022-05" db="EMBL/GenBank/DDBJ databases">
        <authorList>
            <person name="Okamura Y."/>
        </authorList>
    </citation>
    <scope>NUCLEOTIDE SEQUENCE</scope>
</reference>
<evidence type="ECO:0000256" key="5">
    <source>
        <dbReference type="ARBA" id="ARBA00022832"/>
    </source>
</evidence>
<dbReference type="GO" id="GO:0034625">
    <property type="term" value="P:fatty acid elongation, monounsaturated fatty acid"/>
    <property type="evidence" value="ECO:0007669"/>
    <property type="project" value="TreeGrafter"/>
</dbReference>
<dbReference type="GO" id="GO:0019367">
    <property type="term" value="P:fatty acid elongation, saturated fatty acid"/>
    <property type="evidence" value="ECO:0007669"/>
    <property type="project" value="TreeGrafter"/>
</dbReference>
<dbReference type="GO" id="GO:0005789">
    <property type="term" value="C:endoplasmic reticulum membrane"/>
    <property type="evidence" value="ECO:0007669"/>
    <property type="project" value="TreeGrafter"/>
</dbReference>
<dbReference type="GO" id="GO:0030148">
    <property type="term" value="P:sphingolipid biosynthetic process"/>
    <property type="evidence" value="ECO:0007669"/>
    <property type="project" value="TreeGrafter"/>
</dbReference>
<dbReference type="InterPro" id="IPR002076">
    <property type="entry name" value="ELO_fam"/>
</dbReference>
<feature type="transmembrane region" description="Helical" evidence="10">
    <location>
        <begin position="23"/>
        <end position="42"/>
    </location>
</feature>
<gene>
    <name evidence="11" type="ORF">PIBRA_LOCUS3094</name>
</gene>
<feature type="transmembrane region" description="Helical" evidence="10">
    <location>
        <begin position="166"/>
        <end position="186"/>
    </location>
</feature>
<evidence type="ECO:0000313" key="12">
    <source>
        <dbReference type="Proteomes" id="UP001152562"/>
    </source>
</evidence>
<evidence type="ECO:0000256" key="3">
    <source>
        <dbReference type="ARBA" id="ARBA00022679"/>
    </source>
</evidence>
<keyword evidence="2 10" id="KW-0444">Lipid biosynthesis</keyword>
<organism evidence="11 12">
    <name type="scientific">Pieris brassicae</name>
    <name type="common">White butterfly</name>
    <name type="synonym">Large white butterfly</name>
    <dbReference type="NCBI Taxonomy" id="7116"/>
    <lineage>
        <taxon>Eukaryota</taxon>
        <taxon>Metazoa</taxon>
        <taxon>Ecdysozoa</taxon>
        <taxon>Arthropoda</taxon>
        <taxon>Hexapoda</taxon>
        <taxon>Insecta</taxon>
        <taxon>Pterygota</taxon>
        <taxon>Neoptera</taxon>
        <taxon>Endopterygota</taxon>
        <taxon>Lepidoptera</taxon>
        <taxon>Glossata</taxon>
        <taxon>Ditrysia</taxon>
        <taxon>Papilionoidea</taxon>
        <taxon>Pieridae</taxon>
        <taxon>Pierinae</taxon>
        <taxon>Pieris</taxon>
    </lineage>
</organism>
<dbReference type="Pfam" id="PF01151">
    <property type="entry name" value="ELO"/>
    <property type="match status" value="1"/>
</dbReference>
<protein>
    <recommendedName>
        <fullName evidence="10">Elongation of very long chain fatty acids protein</fullName>
        <ecNumber evidence="10">2.3.1.199</ecNumber>
    </recommendedName>
    <alternativeName>
        <fullName evidence="10">Very-long-chain 3-oxoacyl-CoA synthase</fullName>
    </alternativeName>
</protein>
<dbReference type="Proteomes" id="UP001152562">
    <property type="component" value="Unassembled WGS sequence"/>
</dbReference>
<dbReference type="EC" id="2.3.1.199" evidence="10"/>
<evidence type="ECO:0000256" key="7">
    <source>
        <dbReference type="ARBA" id="ARBA00023098"/>
    </source>
</evidence>
<proteinExistence type="inferred from homology"/>